<evidence type="ECO:0000256" key="10">
    <source>
        <dbReference type="ARBA" id="ARBA00022777"/>
    </source>
</evidence>
<feature type="domain" description="Phosphoribulokinase/uridine kinase" evidence="16">
    <location>
        <begin position="89"/>
        <end position="229"/>
    </location>
</feature>
<proteinExistence type="inferred from homology"/>
<organism evidence="17 18">
    <name type="scientific">Aerococcus suis</name>
    <dbReference type="NCBI Taxonomy" id="371602"/>
    <lineage>
        <taxon>Bacteria</taxon>
        <taxon>Bacillati</taxon>
        <taxon>Bacillota</taxon>
        <taxon>Bacilli</taxon>
        <taxon>Lactobacillales</taxon>
        <taxon>Aerococcaceae</taxon>
        <taxon>Aerococcus</taxon>
    </lineage>
</organism>
<dbReference type="NCBIfam" id="TIGR00554">
    <property type="entry name" value="panK_bact"/>
    <property type="match status" value="1"/>
</dbReference>
<dbReference type="STRING" id="371602.SAMN04487984_0409"/>
<dbReference type="PANTHER" id="PTHR10285">
    <property type="entry name" value="URIDINE KINASE"/>
    <property type="match status" value="1"/>
</dbReference>
<comment type="pathway">
    <text evidence="3 14 15">Cofactor biosynthesis; coenzyme A biosynthesis; CoA from (R)-pantothenate: step 1/5.</text>
</comment>
<dbReference type="Gene3D" id="3.40.50.300">
    <property type="entry name" value="P-loop containing nucleotide triphosphate hydrolases"/>
    <property type="match status" value="1"/>
</dbReference>
<comment type="subcellular location">
    <subcellularLocation>
        <location evidence="2 14 15">Cytoplasm</location>
    </subcellularLocation>
</comment>
<dbReference type="InterPro" id="IPR004566">
    <property type="entry name" value="PanK"/>
</dbReference>
<evidence type="ECO:0000259" key="16">
    <source>
        <dbReference type="Pfam" id="PF00485"/>
    </source>
</evidence>
<dbReference type="InterPro" id="IPR006083">
    <property type="entry name" value="PRK/URK"/>
</dbReference>
<evidence type="ECO:0000256" key="12">
    <source>
        <dbReference type="ARBA" id="ARBA00022993"/>
    </source>
</evidence>
<dbReference type="GO" id="GO:0005524">
    <property type="term" value="F:ATP binding"/>
    <property type="evidence" value="ECO:0007669"/>
    <property type="project" value="UniProtKB-UniRule"/>
</dbReference>
<feature type="binding site" evidence="14">
    <location>
        <begin position="94"/>
        <end position="101"/>
    </location>
    <ligand>
        <name>ATP</name>
        <dbReference type="ChEBI" id="CHEBI:30616"/>
    </ligand>
</feature>
<keyword evidence="9 14" id="KW-0547">Nucleotide-binding</keyword>
<evidence type="ECO:0000256" key="5">
    <source>
        <dbReference type="ARBA" id="ARBA00012102"/>
    </source>
</evidence>
<gene>
    <name evidence="14" type="primary">coaA</name>
    <name evidence="17" type="ORF">SAMN04487984_0409</name>
</gene>
<evidence type="ECO:0000256" key="4">
    <source>
        <dbReference type="ARBA" id="ARBA00006087"/>
    </source>
</evidence>
<keyword evidence="8 14" id="KW-0808">Transferase</keyword>
<evidence type="ECO:0000256" key="7">
    <source>
        <dbReference type="ARBA" id="ARBA00022490"/>
    </source>
</evidence>
<keyword evidence="11 14" id="KW-0067">ATP-binding</keyword>
<dbReference type="RefSeq" id="WP_084098028.1">
    <property type="nucleotide sequence ID" value="NZ_FWXK01000002.1"/>
</dbReference>
<dbReference type="CDD" id="cd02025">
    <property type="entry name" value="PanK"/>
    <property type="match status" value="1"/>
</dbReference>
<evidence type="ECO:0000256" key="9">
    <source>
        <dbReference type="ARBA" id="ARBA00022741"/>
    </source>
</evidence>
<evidence type="ECO:0000256" key="13">
    <source>
        <dbReference type="ARBA" id="ARBA00032866"/>
    </source>
</evidence>
<keyword evidence="12 14" id="KW-0173">Coenzyme A biosynthesis</keyword>
<evidence type="ECO:0000256" key="1">
    <source>
        <dbReference type="ARBA" id="ARBA00001206"/>
    </source>
</evidence>
<name>A0A1W1Y6K0_9LACT</name>
<dbReference type="PIRSF" id="PIRSF000545">
    <property type="entry name" value="Pantothenate_kin"/>
    <property type="match status" value="1"/>
</dbReference>
<dbReference type="SUPFAM" id="SSF52540">
    <property type="entry name" value="P-loop containing nucleoside triphosphate hydrolases"/>
    <property type="match status" value="1"/>
</dbReference>
<dbReference type="Proteomes" id="UP000243884">
    <property type="component" value="Unassembled WGS sequence"/>
</dbReference>
<dbReference type="GO" id="GO:0005737">
    <property type="term" value="C:cytoplasm"/>
    <property type="evidence" value="ECO:0007669"/>
    <property type="project" value="UniProtKB-SubCell"/>
</dbReference>
<evidence type="ECO:0000313" key="18">
    <source>
        <dbReference type="Proteomes" id="UP000243884"/>
    </source>
</evidence>
<dbReference type="GO" id="GO:0004594">
    <property type="term" value="F:pantothenate kinase activity"/>
    <property type="evidence" value="ECO:0007669"/>
    <property type="project" value="UniProtKB-UniRule"/>
</dbReference>
<protein>
    <recommendedName>
        <fullName evidence="6 14">Pantothenate kinase</fullName>
        <ecNumber evidence="5 14">2.7.1.33</ecNumber>
    </recommendedName>
    <alternativeName>
        <fullName evidence="13 14">Pantothenic acid kinase</fullName>
    </alternativeName>
</protein>
<sequence length="311" mass="36583">MIENKDYYVINREEWNDYLSNESPHRQVTISEEQLEKITSLNDELTSQDAYEVYKPITELISVYLENYKLLTDKRDYFLGIKRSMPPFIIGIAGSVAVGKSTAARLLQIFLSQFYPELQVALATTDGFIYPNKILKEKGIMDKKGFPDSYNMPALIDFLKEIKNGHEHIPYPTYSHKVYDIIPDKMQYLDKPDIVILEGINVLQFPSNTNIYLSDFFDLSIYINADEDIIEQWFYERFKLLVNNARNTPSDYYYKFNLMSEDEAMAYATKVWHDINLVNLHEYILPTRPNANIVIHKEAHHRISELWLKKY</sequence>
<dbReference type="OrthoDB" id="1550976at2"/>
<keyword evidence="18" id="KW-1185">Reference proteome</keyword>
<keyword evidence="7 14" id="KW-0963">Cytoplasm</keyword>
<comment type="similarity">
    <text evidence="4 14 15">Belongs to the prokaryotic pantothenate kinase family.</text>
</comment>
<accession>A0A1W1Y6K0</accession>
<dbReference type="Pfam" id="PF00485">
    <property type="entry name" value="PRK"/>
    <property type="match status" value="1"/>
</dbReference>
<dbReference type="InterPro" id="IPR027417">
    <property type="entry name" value="P-loop_NTPase"/>
</dbReference>
<dbReference type="HAMAP" id="MF_00215">
    <property type="entry name" value="Pantothen_kinase_1"/>
    <property type="match status" value="1"/>
</dbReference>
<keyword evidence="10 14" id="KW-0418">Kinase</keyword>
<evidence type="ECO:0000256" key="15">
    <source>
        <dbReference type="RuleBase" id="RU003530"/>
    </source>
</evidence>
<evidence type="ECO:0000256" key="2">
    <source>
        <dbReference type="ARBA" id="ARBA00004496"/>
    </source>
</evidence>
<dbReference type="AlphaFoldDB" id="A0A1W1Y6K0"/>
<dbReference type="UniPathway" id="UPA00241">
    <property type="reaction ID" value="UER00352"/>
</dbReference>
<reference evidence="18" key="1">
    <citation type="submission" date="2017-04" db="EMBL/GenBank/DDBJ databases">
        <authorList>
            <person name="Varghese N."/>
            <person name="Submissions S."/>
        </authorList>
    </citation>
    <scope>NUCLEOTIDE SEQUENCE [LARGE SCALE GENOMIC DNA]</scope>
    <source>
        <strain evidence="18">DSM 21500</strain>
    </source>
</reference>
<evidence type="ECO:0000256" key="8">
    <source>
        <dbReference type="ARBA" id="ARBA00022679"/>
    </source>
</evidence>
<comment type="catalytic activity">
    <reaction evidence="1 14 15">
        <text>(R)-pantothenate + ATP = (R)-4'-phosphopantothenate + ADP + H(+)</text>
        <dbReference type="Rhea" id="RHEA:16373"/>
        <dbReference type="ChEBI" id="CHEBI:10986"/>
        <dbReference type="ChEBI" id="CHEBI:15378"/>
        <dbReference type="ChEBI" id="CHEBI:29032"/>
        <dbReference type="ChEBI" id="CHEBI:30616"/>
        <dbReference type="ChEBI" id="CHEBI:456216"/>
        <dbReference type="EC" id="2.7.1.33"/>
    </reaction>
</comment>
<evidence type="ECO:0000256" key="11">
    <source>
        <dbReference type="ARBA" id="ARBA00022840"/>
    </source>
</evidence>
<evidence type="ECO:0000256" key="6">
    <source>
        <dbReference type="ARBA" id="ARBA00015080"/>
    </source>
</evidence>
<evidence type="ECO:0000256" key="3">
    <source>
        <dbReference type="ARBA" id="ARBA00005225"/>
    </source>
</evidence>
<evidence type="ECO:0000256" key="14">
    <source>
        <dbReference type="HAMAP-Rule" id="MF_00215"/>
    </source>
</evidence>
<evidence type="ECO:0000313" key="17">
    <source>
        <dbReference type="EMBL" id="SMC31830.1"/>
    </source>
</evidence>
<dbReference type="GO" id="GO:0015937">
    <property type="term" value="P:coenzyme A biosynthetic process"/>
    <property type="evidence" value="ECO:0007669"/>
    <property type="project" value="UniProtKB-UniRule"/>
</dbReference>
<dbReference type="EC" id="2.7.1.33" evidence="5 14"/>
<dbReference type="EMBL" id="FWXK01000002">
    <property type="protein sequence ID" value="SMC31830.1"/>
    <property type="molecule type" value="Genomic_DNA"/>
</dbReference>